<keyword evidence="2" id="KW-0328">Glycosyltransferase</keyword>
<dbReference type="Gene3D" id="3.40.50.2000">
    <property type="entry name" value="Glycogen Phosphorylase B"/>
    <property type="match status" value="2"/>
</dbReference>
<dbReference type="GO" id="GO:0016757">
    <property type="term" value="F:glycosyltransferase activity"/>
    <property type="evidence" value="ECO:0007669"/>
    <property type="project" value="UniProtKB-KW"/>
</dbReference>
<dbReference type="Proteomes" id="UP001569428">
    <property type="component" value="Unassembled WGS sequence"/>
</dbReference>
<protein>
    <submittedName>
        <fullName evidence="2">Glycosyltransferase family 4 protein</fullName>
        <ecNumber evidence="2">2.4.-.-</ecNumber>
    </submittedName>
</protein>
<reference evidence="2 3" key="1">
    <citation type="submission" date="2024-08" db="EMBL/GenBank/DDBJ databases">
        <authorList>
            <person name="Ishaq N."/>
        </authorList>
    </citation>
    <scope>NUCLEOTIDE SEQUENCE [LARGE SCALE GENOMIC DNA]</scope>
    <source>
        <strain evidence="2 3">DSM 18651</strain>
    </source>
</reference>
<feature type="domain" description="Glycosyltransferase subfamily 4-like N-terminal" evidence="1">
    <location>
        <begin position="15"/>
        <end position="165"/>
    </location>
</feature>
<dbReference type="Pfam" id="PF13439">
    <property type="entry name" value="Glyco_transf_4"/>
    <property type="match status" value="1"/>
</dbReference>
<evidence type="ECO:0000313" key="2">
    <source>
        <dbReference type="EMBL" id="MFA0813914.1"/>
    </source>
</evidence>
<dbReference type="SUPFAM" id="SSF53756">
    <property type="entry name" value="UDP-Glycosyltransferase/glycogen phosphorylase"/>
    <property type="match status" value="1"/>
</dbReference>
<organism evidence="2 3">
    <name type="scientific">Microbulbifer epialgicus</name>
    <dbReference type="NCBI Taxonomy" id="393907"/>
    <lineage>
        <taxon>Bacteria</taxon>
        <taxon>Pseudomonadati</taxon>
        <taxon>Pseudomonadota</taxon>
        <taxon>Gammaproteobacteria</taxon>
        <taxon>Cellvibrionales</taxon>
        <taxon>Microbulbiferaceae</taxon>
        <taxon>Microbulbifer</taxon>
    </lineage>
</organism>
<accession>A0ABV4P6E1</accession>
<name>A0ABV4P6E1_9GAMM</name>
<dbReference type="InterPro" id="IPR050194">
    <property type="entry name" value="Glycosyltransferase_grp1"/>
</dbReference>
<dbReference type="EC" id="2.4.-.-" evidence="2"/>
<gene>
    <name evidence="2" type="ORF">ACCI49_23895</name>
</gene>
<sequence length="342" mass="38322">MKILIATDTYPKQLNGVSRVLEKTLRELTRRGHEVKIVYADDFMTFPWPGYQEIKIALFPGHRLTRIADQFSPDAIHIMTEGPVGIAMQSYCKRRNLRFTTSWLSRLSEYVSIRYKIPVRWLHGLLLRFHQAAAQTMVTTESMAAEARSLGITRISRWRRGVELDKFHQVKSTIFDGLPRPIMLNVGRVAIEKSLDRFLSLDMPGTKVIVGDGPQLNALKRKFPSAVYLGVREGEALTECYSAADVFVFPSLTDTFGLVNLEALACGLPVAAYPVTGPRDVIGDAPVGATDENLKLAIEQALLLKREDCVAHAKNFSWDVATEDFINNLVATKVEQPAIVDY</sequence>
<proteinExistence type="predicted"/>
<dbReference type="RefSeq" id="WP_371841750.1">
    <property type="nucleotide sequence ID" value="NZ_JBGMEK010000168.1"/>
</dbReference>
<evidence type="ECO:0000259" key="1">
    <source>
        <dbReference type="Pfam" id="PF13439"/>
    </source>
</evidence>
<dbReference type="Pfam" id="PF13692">
    <property type="entry name" value="Glyco_trans_1_4"/>
    <property type="match status" value="1"/>
</dbReference>
<dbReference type="InterPro" id="IPR028098">
    <property type="entry name" value="Glyco_trans_4-like_N"/>
</dbReference>
<dbReference type="EMBL" id="JBGMEK010000168">
    <property type="protein sequence ID" value="MFA0813914.1"/>
    <property type="molecule type" value="Genomic_DNA"/>
</dbReference>
<dbReference type="CDD" id="cd03814">
    <property type="entry name" value="GT4-like"/>
    <property type="match status" value="1"/>
</dbReference>
<keyword evidence="2" id="KW-0808">Transferase</keyword>
<dbReference type="PANTHER" id="PTHR45947:SF3">
    <property type="entry name" value="SULFOQUINOVOSYL TRANSFERASE SQD2"/>
    <property type="match status" value="1"/>
</dbReference>
<comment type="caution">
    <text evidence="2">The sequence shown here is derived from an EMBL/GenBank/DDBJ whole genome shotgun (WGS) entry which is preliminary data.</text>
</comment>
<dbReference type="PANTHER" id="PTHR45947">
    <property type="entry name" value="SULFOQUINOVOSYL TRANSFERASE SQD2"/>
    <property type="match status" value="1"/>
</dbReference>
<keyword evidence="3" id="KW-1185">Reference proteome</keyword>
<evidence type="ECO:0000313" key="3">
    <source>
        <dbReference type="Proteomes" id="UP001569428"/>
    </source>
</evidence>